<evidence type="ECO:0000256" key="4">
    <source>
        <dbReference type="ARBA" id="ARBA00022475"/>
    </source>
</evidence>
<evidence type="ECO:0000259" key="10">
    <source>
        <dbReference type="Pfam" id="PF05134"/>
    </source>
</evidence>
<evidence type="ECO:0000313" key="12">
    <source>
        <dbReference type="EMBL" id="PVY60250.1"/>
    </source>
</evidence>
<keyword evidence="13" id="KW-1185">Reference proteome</keyword>
<dbReference type="Pfam" id="PF05134">
    <property type="entry name" value="T2SSL"/>
    <property type="match status" value="1"/>
</dbReference>
<organism evidence="12 13">
    <name type="scientific">Pusillimonas noertemannii</name>
    <dbReference type="NCBI Taxonomy" id="305977"/>
    <lineage>
        <taxon>Bacteria</taxon>
        <taxon>Pseudomonadati</taxon>
        <taxon>Pseudomonadota</taxon>
        <taxon>Betaproteobacteria</taxon>
        <taxon>Burkholderiales</taxon>
        <taxon>Alcaligenaceae</taxon>
        <taxon>Pusillimonas</taxon>
    </lineage>
</organism>
<dbReference type="AlphaFoldDB" id="A0A2U1CH82"/>
<sequence length="321" mass="33907">MAFVQVDREGRAARSGEQTAAQLGAHAGSQPVYAILHPDDAIVAEVTVPPVSAQRLQAAVVGSIEPMVLSDVEQLCVAHGPRLPDGRVAVAWTARRPLADAWALLAGARLDVAAFIPHALALPAGDFHPDMPLQLPAGPRWLAPLPAWSLAHDSLRPASAGGRWRKAAGWGAAAAAVWIVGLNGYASRLQGEVDTLQRDMRNAVTQAFPQIPVVIDPLRQAQNQRDALRLAQGVSADDDFMPLALAAAQVLDFAQGHVRGLQYQAGVLTLTLADGYAPPTNEAALAQSAAVQRVVLEKDEAQPNVWRAKRPAAAQNGKEAS</sequence>
<evidence type="ECO:0000256" key="7">
    <source>
        <dbReference type="ARBA" id="ARBA00022927"/>
    </source>
</evidence>
<feature type="domain" description="GspL periplasmic" evidence="11">
    <location>
        <begin position="160"/>
        <end position="272"/>
    </location>
</feature>
<dbReference type="GO" id="GO:0015627">
    <property type="term" value="C:type II protein secretion system complex"/>
    <property type="evidence" value="ECO:0007669"/>
    <property type="project" value="InterPro"/>
</dbReference>
<evidence type="ECO:0000256" key="9">
    <source>
        <dbReference type="ARBA" id="ARBA00023136"/>
    </source>
</evidence>
<keyword evidence="5" id="KW-0997">Cell inner membrane</keyword>
<accession>A0A2U1CH82</accession>
<dbReference type="GO" id="GO:0005886">
    <property type="term" value="C:plasma membrane"/>
    <property type="evidence" value="ECO:0007669"/>
    <property type="project" value="UniProtKB-SubCell"/>
</dbReference>
<protein>
    <submittedName>
        <fullName evidence="12">Type II secretion system protein L (GspL)</fullName>
    </submittedName>
</protein>
<feature type="domain" description="GspL cytoplasmic actin-ATPase-like" evidence="10">
    <location>
        <begin position="15"/>
        <end position="124"/>
    </location>
</feature>
<dbReference type="NCBIfam" id="TIGR01709">
    <property type="entry name" value="typeII_sec_gspL"/>
    <property type="match status" value="1"/>
</dbReference>
<evidence type="ECO:0000256" key="8">
    <source>
        <dbReference type="ARBA" id="ARBA00022989"/>
    </source>
</evidence>
<keyword evidence="7" id="KW-0653">Protein transport</keyword>
<keyword evidence="8" id="KW-1133">Transmembrane helix</keyword>
<dbReference type="STRING" id="1231391.GCA_000308195_01179"/>
<keyword evidence="3" id="KW-0813">Transport</keyword>
<dbReference type="InterPro" id="IPR025691">
    <property type="entry name" value="GspL_pp_dom"/>
</dbReference>
<dbReference type="InterPro" id="IPR007812">
    <property type="entry name" value="T2SS_protein-GspL"/>
</dbReference>
<dbReference type="SUPFAM" id="SSF53067">
    <property type="entry name" value="Actin-like ATPase domain"/>
    <property type="match status" value="1"/>
</dbReference>
<comment type="caution">
    <text evidence="12">The sequence shown here is derived from an EMBL/GenBank/DDBJ whole genome shotgun (WGS) entry which is preliminary data.</text>
</comment>
<evidence type="ECO:0000256" key="6">
    <source>
        <dbReference type="ARBA" id="ARBA00022692"/>
    </source>
</evidence>
<dbReference type="RefSeq" id="WP_165832651.1">
    <property type="nucleotide sequence ID" value="NZ_QEKO01000011.1"/>
</dbReference>
<dbReference type="InterPro" id="IPR024230">
    <property type="entry name" value="GspL_cyto_dom"/>
</dbReference>
<keyword evidence="6" id="KW-0812">Transmembrane</keyword>
<name>A0A2U1CH82_9BURK</name>
<reference evidence="12 13" key="1">
    <citation type="submission" date="2018-04" db="EMBL/GenBank/DDBJ databases">
        <title>Genomic Encyclopedia of Type Strains, Phase IV (KMG-IV): sequencing the most valuable type-strain genomes for metagenomic binning, comparative biology and taxonomic classification.</title>
        <authorList>
            <person name="Goeker M."/>
        </authorList>
    </citation>
    <scope>NUCLEOTIDE SEQUENCE [LARGE SCALE GENOMIC DNA]</scope>
    <source>
        <strain evidence="12 13">DSM 10065</strain>
    </source>
</reference>
<evidence type="ECO:0000259" key="11">
    <source>
        <dbReference type="Pfam" id="PF12693"/>
    </source>
</evidence>
<dbReference type="GO" id="GO:0015628">
    <property type="term" value="P:protein secretion by the type II secretion system"/>
    <property type="evidence" value="ECO:0007669"/>
    <property type="project" value="InterPro"/>
</dbReference>
<dbReference type="GO" id="GO:0009276">
    <property type="term" value="C:Gram-negative-bacterium-type cell wall"/>
    <property type="evidence" value="ECO:0007669"/>
    <property type="project" value="InterPro"/>
</dbReference>
<dbReference type="Proteomes" id="UP000246145">
    <property type="component" value="Unassembled WGS sequence"/>
</dbReference>
<keyword evidence="9" id="KW-0472">Membrane</keyword>
<dbReference type="Pfam" id="PF12693">
    <property type="entry name" value="GspL_C"/>
    <property type="match status" value="1"/>
</dbReference>
<comment type="subcellular location">
    <subcellularLocation>
        <location evidence="1">Cell inner membrane</location>
        <topology evidence="1">Single-pass membrane protein</topology>
    </subcellularLocation>
</comment>
<gene>
    <name evidence="12" type="ORF">C7440_3849</name>
</gene>
<evidence type="ECO:0000313" key="13">
    <source>
        <dbReference type="Proteomes" id="UP000246145"/>
    </source>
</evidence>
<evidence type="ECO:0000256" key="2">
    <source>
        <dbReference type="ARBA" id="ARBA00005318"/>
    </source>
</evidence>
<dbReference type="EMBL" id="QEKO01000011">
    <property type="protein sequence ID" value="PVY60250.1"/>
    <property type="molecule type" value="Genomic_DNA"/>
</dbReference>
<evidence type="ECO:0000256" key="3">
    <source>
        <dbReference type="ARBA" id="ARBA00022448"/>
    </source>
</evidence>
<proteinExistence type="inferred from homology"/>
<keyword evidence="4" id="KW-1003">Cell membrane</keyword>
<comment type="similarity">
    <text evidence="2">Belongs to the GSP L family.</text>
</comment>
<dbReference type="Gene3D" id="3.30.420.380">
    <property type="match status" value="1"/>
</dbReference>
<evidence type="ECO:0000256" key="1">
    <source>
        <dbReference type="ARBA" id="ARBA00004377"/>
    </source>
</evidence>
<dbReference type="InterPro" id="IPR043129">
    <property type="entry name" value="ATPase_NBD"/>
</dbReference>
<evidence type="ECO:0000256" key="5">
    <source>
        <dbReference type="ARBA" id="ARBA00022519"/>
    </source>
</evidence>